<gene>
    <name evidence="1" type="ORF">GBK04_04820</name>
</gene>
<reference evidence="1 2" key="1">
    <citation type="submission" date="2019-10" db="EMBL/GenBank/DDBJ databases">
        <title>Draft Genome Sequence of Cytophagaceae sp. SJW1-29.</title>
        <authorList>
            <person name="Choi A."/>
        </authorList>
    </citation>
    <scope>NUCLEOTIDE SEQUENCE [LARGE SCALE GENOMIC DNA]</scope>
    <source>
        <strain evidence="1 2">SJW1-29</strain>
    </source>
</reference>
<proteinExistence type="predicted"/>
<keyword evidence="2" id="KW-1185">Reference proteome</keyword>
<evidence type="ECO:0000313" key="1">
    <source>
        <dbReference type="EMBL" id="MPR32691.1"/>
    </source>
</evidence>
<dbReference type="Proteomes" id="UP000479293">
    <property type="component" value="Unassembled WGS sequence"/>
</dbReference>
<organism evidence="1 2">
    <name type="scientific">Salmonirosea aquatica</name>
    <dbReference type="NCBI Taxonomy" id="2654236"/>
    <lineage>
        <taxon>Bacteria</taxon>
        <taxon>Pseudomonadati</taxon>
        <taxon>Bacteroidota</taxon>
        <taxon>Cytophagia</taxon>
        <taxon>Cytophagales</taxon>
        <taxon>Spirosomataceae</taxon>
        <taxon>Salmonirosea</taxon>
    </lineage>
</organism>
<dbReference type="AlphaFoldDB" id="A0A7C9FN85"/>
<dbReference type="RefSeq" id="WP_152757349.1">
    <property type="nucleotide sequence ID" value="NZ_WHLY01000002.1"/>
</dbReference>
<dbReference type="EMBL" id="WHLY01000002">
    <property type="protein sequence ID" value="MPR32691.1"/>
    <property type="molecule type" value="Genomic_DNA"/>
</dbReference>
<dbReference type="InterPro" id="IPR025234">
    <property type="entry name" value="YjzH-like"/>
</dbReference>
<accession>A0A7C9FN85</accession>
<evidence type="ECO:0000313" key="2">
    <source>
        <dbReference type="Proteomes" id="UP000479293"/>
    </source>
</evidence>
<dbReference type="Pfam" id="PF13783">
    <property type="entry name" value="DUF4177"/>
    <property type="match status" value="1"/>
</dbReference>
<protein>
    <submittedName>
        <fullName evidence="1">DUF4177 domain-containing protein</fullName>
    </submittedName>
</protein>
<name>A0A7C9FN85_9BACT</name>
<comment type="caution">
    <text evidence="1">The sequence shown here is derived from an EMBL/GenBank/DDBJ whole genome shotgun (WGS) entry which is preliminary data.</text>
</comment>
<sequence length="68" mass="7883">MKEYKLESLIYYSKLTLDSNHILNSSTKDIQAKLDEYAQNGWRLVSTNTTGFGAAVYFYLYFERDVAS</sequence>